<evidence type="ECO:0008006" key="4">
    <source>
        <dbReference type="Google" id="ProtNLM"/>
    </source>
</evidence>
<evidence type="ECO:0000313" key="2">
    <source>
        <dbReference type="EMBL" id="MED6248355.1"/>
    </source>
</evidence>
<dbReference type="EMBL" id="JAHUTI010050107">
    <property type="protein sequence ID" value="MED6248355.1"/>
    <property type="molecule type" value="Genomic_DNA"/>
</dbReference>
<feature type="region of interest" description="Disordered" evidence="1">
    <location>
        <begin position="1"/>
        <end position="55"/>
    </location>
</feature>
<gene>
    <name evidence="2" type="ORF">ATANTOWER_032182</name>
</gene>
<evidence type="ECO:0000313" key="3">
    <source>
        <dbReference type="Proteomes" id="UP001345963"/>
    </source>
</evidence>
<comment type="caution">
    <text evidence="2">The sequence shown here is derived from an EMBL/GenBank/DDBJ whole genome shotgun (WGS) entry which is preliminary data.</text>
</comment>
<name>A0ABU7BFE7_9TELE</name>
<sequence>RQSVDKVSAWPPVQSQEDKIFHPEIRKSPRTPRQKNPLVQLWESGQVNGCNLEDD</sequence>
<accession>A0ABU7BFE7</accession>
<feature type="non-terminal residue" evidence="2">
    <location>
        <position position="1"/>
    </location>
</feature>
<protein>
    <recommendedName>
        <fullName evidence="4">Prolactin receptor</fullName>
    </recommendedName>
</protein>
<organism evidence="2 3">
    <name type="scientific">Ataeniobius toweri</name>
    <dbReference type="NCBI Taxonomy" id="208326"/>
    <lineage>
        <taxon>Eukaryota</taxon>
        <taxon>Metazoa</taxon>
        <taxon>Chordata</taxon>
        <taxon>Craniata</taxon>
        <taxon>Vertebrata</taxon>
        <taxon>Euteleostomi</taxon>
        <taxon>Actinopterygii</taxon>
        <taxon>Neopterygii</taxon>
        <taxon>Teleostei</taxon>
        <taxon>Neoteleostei</taxon>
        <taxon>Acanthomorphata</taxon>
        <taxon>Ovalentaria</taxon>
        <taxon>Atherinomorphae</taxon>
        <taxon>Cyprinodontiformes</taxon>
        <taxon>Goodeidae</taxon>
        <taxon>Ataeniobius</taxon>
    </lineage>
</organism>
<feature type="compositionally biased region" description="Basic and acidic residues" evidence="1">
    <location>
        <begin position="16"/>
        <end position="27"/>
    </location>
</feature>
<reference evidence="2 3" key="1">
    <citation type="submission" date="2021-07" db="EMBL/GenBank/DDBJ databases">
        <authorList>
            <person name="Palmer J.M."/>
        </authorList>
    </citation>
    <scope>NUCLEOTIDE SEQUENCE [LARGE SCALE GENOMIC DNA]</scope>
    <source>
        <strain evidence="2 3">AT_MEX2019</strain>
        <tissue evidence="2">Muscle</tissue>
    </source>
</reference>
<proteinExistence type="predicted"/>
<keyword evidence="3" id="KW-1185">Reference proteome</keyword>
<evidence type="ECO:0000256" key="1">
    <source>
        <dbReference type="SAM" id="MobiDB-lite"/>
    </source>
</evidence>
<dbReference type="Proteomes" id="UP001345963">
    <property type="component" value="Unassembled WGS sequence"/>
</dbReference>